<keyword evidence="1" id="KW-0694">RNA-binding</keyword>
<accession>A0ABX7QBX0</accession>
<dbReference type="Pfam" id="PF00076">
    <property type="entry name" value="RRM_1"/>
    <property type="match status" value="1"/>
</dbReference>
<dbReference type="Proteomes" id="UP000663440">
    <property type="component" value="Chromosome"/>
</dbReference>
<dbReference type="SMART" id="SM00360">
    <property type="entry name" value="RRM"/>
    <property type="match status" value="1"/>
</dbReference>
<dbReference type="RefSeq" id="WP_207295650.1">
    <property type="nucleotide sequence ID" value="NZ_CP071448.1"/>
</dbReference>
<organism evidence="4 5">
    <name type="scientific">Flavobacterium endoglycinae</name>
    <dbReference type="NCBI Taxonomy" id="2816357"/>
    <lineage>
        <taxon>Bacteria</taxon>
        <taxon>Pseudomonadati</taxon>
        <taxon>Bacteroidota</taxon>
        <taxon>Flavobacteriia</taxon>
        <taxon>Flavobacteriales</taxon>
        <taxon>Flavobacteriaceae</taxon>
        <taxon>Flavobacterium</taxon>
    </lineage>
</organism>
<gene>
    <name evidence="4" type="ORF">J0383_19605</name>
</gene>
<evidence type="ECO:0000313" key="5">
    <source>
        <dbReference type="Proteomes" id="UP000663440"/>
    </source>
</evidence>
<dbReference type="InterPro" id="IPR035979">
    <property type="entry name" value="RBD_domain_sf"/>
</dbReference>
<dbReference type="PANTHER" id="PTHR48027">
    <property type="entry name" value="HETEROGENEOUS NUCLEAR RIBONUCLEOPROTEIN 87F-RELATED"/>
    <property type="match status" value="1"/>
</dbReference>
<feature type="domain" description="RRM" evidence="3">
    <location>
        <begin position="1"/>
        <end position="79"/>
    </location>
</feature>
<dbReference type="SUPFAM" id="SSF54928">
    <property type="entry name" value="RNA-binding domain, RBD"/>
    <property type="match status" value="1"/>
</dbReference>
<dbReference type="EMBL" id="CP071448">
    <property type="protein sequence ID" value="QSW88447.1"/>
    <property type="molecule type" value="Genomic_DNA"/>
</dbReference>
<reference evidence="4 5" key="1">
    <citation type="submission" date="2021-03" db="EMBL/GenBank/DDBJ databases">
        <title>Flavobacterium kribbensis sp. nov, an endophytic bacteria, isolated from soybean.</title>
        <authorList>
            <person name="Lee J."/>
            <person name="Seo J."/>
        </authorList>
    </citation>
    <scope>NUCLEOTIDE SEQUENCE [LARGE SCALE GENOMIC DNA]</scope>
    <source>
        <strain evidence="4 5">BB8</strain>
    </source>
</reference>
<dbReference type="PROSITE" id="PS50102">
    <property type="entry name" value="RRM"/>
    <property type="match status" value="1"/>
</dbReference>
<dbReference type="InterPro" id="IPR000504">
    <property type="entry name" value="RRM_dom"/>
</dbReference>
<dbReference type="InterPro" id="IPR052462">
    <property type="entry name" value="SLIRP/GR-RBP-like"/>
</dbReference>
<name>A0ABX7QBX0_9FLAO</name>
<evidence type="ECO:0000259" key="3">
    <source>
        <dbReference type="PROSITE" id="PS50102"/>
    </source>
</evidence>
<proteinExistence type="predicted"/>
<evidence type="ECO:0000313" key="4">
    <source>
        <dbReference type="EMBL" id="QSW88447.1"/>
    </source>
</evidence>
<keyword evidence="5" id="KW-1185">Reference proteome</keyword>
<dbReference type="InterPro" id="IPR012677">
    <property type="entry name" value="Nucleotide-bd_a/b_plait_sf"/>
</dbReference>
<feature type="region of interest" description="Disordered" evidence="2">
    <location>
        <begin position="78"/>
        <end position="101"/>
    </location>
</feature>
<dbReference type="Gene3D" id="3.30.70.330">
    <property type="match status" value="1"/>
</dbReference>
<evidence type="ECO:0000256" key="2">
    <source>
        <dbReference type="SAM" id="MobiDB-lite"/>
    </source>
</evidence>
<evidence type="ECO:0000256" key="1">
    <source>
        <dbReference type="ARBA" id="ARBA00022884"/>
    </source>
</evidence>
<sequence length="101" mass="11171">MNIFVAKLGFATSEDQVRDAFASYGTVTSVKIIMDPFTGRSKCFGFVEMPDQSDAEKAIKGLNNSKLDSQTVVVNEARPKPDVLDYSPSRGASNYSKDRRR</sequence>
<protein>
    <submittedName>
        <fullName evidence="4">RNA-binding protein</fullName>
    </submittedName>
</protein>